<dbReference type="Gene3D" id="2.10.80.10">
    <property type="entry name" value="Lipase, subunit A"/>
    <property type="match status" value="1"/>
</dbReference>
<feature type="domain" description="Dickkopf N-terminal cysteine-rich" evidence="10">
    <location>
        <begin position="95"/>
        <end position="143"/>
    </location>
</feature>
<evidence type="ECO:0000256" key="7">
    <source>
        <dbReference type="ARBA" id="ARBA00023157"/>
    </source>
</evidence>
<dbReference type="Proteomes" id="UP000000305">
    <property type="component" value="Unassembled WGS sequence"/>
</dbReference>
<dbReference type="GO" id="GO:0016055">
    <property type="term" value="P:Wnt signaling pathway"/>
    <property type="evidence" value="ECO:0007669"/>
    <property type="project" value="UniProtKB-KW"/>
</dbReference>
<feature type="signal peptide" evidence="9">
    <location>
        <begin position="1"/>
        <end position="20"/>
    </location>
</feature>
<sequence length="266" mass="28858">MRQLLLASLIVMLAVETVHALVWSLVLGNPVIDMKDESAGNSGGVDDVHTDSSAEDGDSDLEHPRNTKLKTAARNSSSSLSTGSRPTRQHHGQDKCMEDKQCGKGRFCDLHYGVCRTEKSPGFACRRDRMCGKGLACMFGRCQAKIATGEEGSRCHGNSDCQAGLCCARRHGEAVCQRKLTLGQRCFVPDGGLEYSLNQLCPCDVGLVCRQQNAAQLGSSDSASSQEDNSFDRSSSNSTSSENFPFWTSTENMRCTFHDMGNNRAS</sequence>
<gene>
    <name evidence="11" type="ORF">DAPPUDRAFT_108863</name>
</gene>
<dbReference type="InterPro" id="IPR006796">
    <property type="entry name" value="Dickkopf_N"/>
</dbReference>
<evidence type="ECO:0000256" key="1">
    <source>
        <dbReference type="ARBA" id="ARBA00004613"/>
    </source>
</evidence>
<dbReference type="GO" id="GO:0048019">
    <property type="term" value="F:receptor antagonist activity"/>
    <property type="evidence" value="ECO:0000318"/>
    <property type="project" value="GO_Central"/>
</dbReference>
<evidence type="ECO:0000256" key="9">
    <source>
        <dbReference type="SAM" id="SignalP"/>
    </source>
</evidence>
<dbReference type="InParanoid" id="E9H1K8"/>
<reference evidence="11 12" key="1">
    <citation type="journal article" date="2011" name="Science">
        <title>The ecoresponsive genome of Daphnia pulex.</title>
        <authorList>
            <person name="Colbourne J.K."/>
            <person name="Pfrender M.E."/>
            <person name="Gilbert D."/>
            <person name="Thomas W.K."/>
            <person name="Tucker A."/>
            <person name="Oakley T.H."/>
            <person name="Tokishita S."/>
            <person name="Aerts A."/>
            <person name="Arnold G.J."/>
            <person name="Basu M.K."/>
            <person name="Bauer D.J."/>
            <person name="Caceres C.E."/>
            <person name="Carmel L."/>
            <person name="Casola C."/>
            <person name="Choi J.H."/>
            <person name="Detter J.C."/>
            <person name="Dong Q."/>
            <person name="Dusheyko S."/>
            <person name="Eads B.D."/>
            <person name="Frohlich T."/>
            <person name="Geiler-Samerotte K.A."/>
            <person name="Gerlach D."/>
            <person name="Hatcher P."/>
            <person name="Jogdeo S."/>
            <person name="Krijgsveld J."/>
            <person name="Kriventseva E.V."/>
            <person name="Kultz D."/>
            <person name="Laforsch C."/>
            <person name="Lindquist E."/>
            <person name="Lopez J."/>
            <person name="Manak J.R."/>
            <person name="Muller J."/>
            <person name="Pangilinan J."/>
            <person name="Patwardhan R.P."/>
            <person name="Pitluck S."/>
            <person name="Pritham E.J."/>
            <person name="Rechtsteiner A."/>
            <person name="Rho M."/>
            <person name="Rogozin I.B."/>
            <person name="Sakarya O."/>
            <person name="Salamov A."/>
            <person name="Schaack S."/>
            <person name="Shapiro H."/>
            <person name="Shiga Y."/>
            <person name="Skalitzky C."/>
            <person name="Smith Z."/>
            <person name="Souvorov A."/>
            <person name="Sung W."/>
            <person name="Tang Z."/>
            <person name="Tsuchiya D."/>
            <person name="Tu H."/>
            <person name="Vos H."/>
            <person name="Wang M."/>
            <person name="Wolf Y.I."/>
            <person name="Yamagata H."/>
            <person name="Yamada T."/>
            <person name="Ye Y."/>
            <person name="Shaw J.R."/>
            <person name="Andrews J."/>
            <person name="Crease T.J."/>
            <person name="Tang H."/>
            <person name="Lucas S.M."/>
            <person name="Robertson H.M."/>
            <person name="Bork P."/>
            <person name="Koonin E.V."/>
            <person name="Zdobnov E.M."/>
            <person name="Grigoriev I.V."/>
            <person name="Lynch M."/>
            <person name="Boore J.L."/>
        </authorList>
    </citation>
    <scope>NUCLEOTIDE SEQUENCE [LARGE SCALE GENOMIC DNA]</scope>
</reference>
<dbReference type="GO" id="GO:0005615">
    <property type="term" value="C:extracellular space"/>
    <property type="evidence" value="ECO:0000318"/>
    <property type="project" value="GO_Central"/>
</dbReference>
<keyword evidence="3" id="KW-0217">Developmental protein</keyword>
<dbReference type="OrthoDB" id="4321958at2759"/>
<dbReference type="PANTHER" id="PTHR12113:SF31">
    <property type="entry name" value="DICKKOPF N-TERMINAL CYSTEINE-RICH DOMAIN-CONTAINING PROTEIN"/>
    <property type="match status" value="1"/>
</dbReference>
<evidence type="ECO:0000313" key="12">
    <source>
        <dbReference type="Proteomes" id="UP000000305"/>
    </source>
</evidence>
<feature type="chain" id="PRO_5003237917" description="Dickkopf N-terminal cysteine-rich domain-containing protein" evidence="9">
    <location>
        <begin position="21"/>
        <end position="266"/>
    </location>
</feature>
<protein>
    <recommendedName>
        <fullName evidence="10">Dickkopf N-terminal cysteine-rich domain-containing protein</fullName>
    </recommendedName>
</protein>
<evidence type="ECO:0000256" key="4">
    <source>
        <dbReference type="ARBA" id="ARBA00022525"/>
    </source>
</evidence>
<evidence type="ECO:0000313" key="11">
    <source>
        <dbReference type="EMBL" id="EFX74373.1"/>
    </source>
</evidence>
<dbReference type="GO" id="GO:0039706">
    <property type="term" value="F:co-receptor binding"/>
    <property type="evidence" value="ECO:0000318"/>
    <property type="project" value="GO_Central"/>
</dbReference>
<comment type="similarity">
    <text evidence="2">Belongs to the dickkopf family.</text>
</comment>
<dbReference type="GO" id="GO:0090090">
    <property type="term" value="P:negative regulation of canonical Wnt signaling pathway"/>
    <property type="evidence" value="ECO:0000318"/>
    <property type="project" value="GO_Central"/>
</dbReference>
<evidence type="ECO:0000256" key="2">
    <source>
        <dbReference type="ARBA" id="ARBA00010842"/>
    </source>
</evidence>
<name>E9H1K8_DAPPU</name>
<dbReference type="InterPro" id="IPR039863">
    <property type="entry name" value="DKK1-4"/>
</dbReference>
<dbReference type="eggNOG" id="ENOG502RZFU">
    <property type="taxonomic scope" value="Eukaryota"/>
</dbReference>
<proteinExistence type="inferred from homology"/>
<evidence type="ECO:0000256" key="5">
    <source>
        <dbReference type="ARBA" id="ARBA00022687"/>
    </source>
</evidence>
<dbReference type="KEGG" id="dpx:DAPPUDRAFT_108863"/>
<dbReference type="EMBL" id="GL732583">
    <property type="protein sequence ID" value="EFX74373.1"/>
    <property type="molecule type" value="Genomic_DNA"/>
</dbReference>
<dbReference type="Pfam" id="PF04706">
    <property type="entry name" value="Dickkopf_N"/>
    <property type="match status" value="1"/>
</dbReference>
<keyword evidence="5" id="KW-0879">Wnt signaling pathway</keyword>
<keyword evidence="12" id="KW-1185">Reference proteome</keyword>
<dbReference type="PANTHER" id="PTHR12113">
    <property type="entry name" value="DICKKOPF3-LIKE 3"/>
    <property type="match status" value="1"/>
</dbReference>
<comment type="subcellular location">
    <subcellularLocation>
        <location evidence="1">Secreted</location>
    </subcellularLocation>
</comment>
<keyword evidence="4" id="KW-0964">Secreted</keyword>
<evidence type="ECO:0000256" key="8">
    <source>
        <dbReference type="SAM" id="MobiDB-lite"/>
    </source>
</evidence>
<keyword evidence="7" id="KW-1015">Disulfide bond</keyword>
<keyword evidence="6 9" id="KW-0732">Signal</keyword>
<feature type="region of interest" description="Disordered" evidence="8">
    <location>
        <begin position="219"/>
        <end position="245"/>
    </location>
</feature>
<organism evidence="11 12">
    <name type="scientific">Daphnia pulex</name>
    <name type="common">Water flea</name>
    <dbReference type="NCBI Taxonomy" id="6669"/>
    <lineage>
        <taxon>Eukaryota</taxon>
        <taxon>Metazoa</taxon>
        <taxon>Ecdysozoa</taxon>
        <taxon>Arthropoda</taxon>
        <taxon>Crustacea</taxon>
        <taxon>Branchiopoda</taxon>
        <taxon>Diplostraca</taxon>
        <taxon>Cladocera</taxon>
        <taxon>Anomopoda</taxon>
        <taxon>Daphniidae</taxon>
        <taxon>Daphnia</taxon>
    </lineage>
</organism>
<dbReference type="HOGENOM" id="CLU_1046829_0_0_1"/>
<evidence type="ECO:0000256" key="6">
    <source>
        <dbReference type="ARBA" id="ARBA00022729"/>
    </source>
</evidence>
<accession>E9H1K8</accession>
<evidence type="ECO:0000259" key="10">
    <source>
        <dbReference type="Pfam" id="PF04706"/>
    </source>
</evidence>
<feature type="region of interest" description="Disordered" evidence="8">
    <location>
        <begin position="38"/>
        <end position="97"/>
    </location>
</feature>
<dbReference type="AlphaFoldDB" id="E9H1K8"/>
<evidence type="ECO:0000256" key="3">
    <source>
        <dbReference type="ARBA" id="ARBA00022473"/>
    </source>
</evidence>